<evidence type="ECO:0000256" key="14">
    <source>
        <dbReference type="ARBA" id="ARBA00052814"/>
    </source>
</evidence>
<dbReference type="CTD" id="31015"/>
<dbReference type="SUPFAM" id="SSF82199">
    <property type="entry name" value="SET domain"/>
    <property type="match status" value="1"/>
</dbReference>
<dbReference type="Gene3D" id="1.10.10.1700">
    <property type="entry name" value="Histone-lysine N-methyltransferase"/>
    <property type="match status" value="1"/>
</dbReference>
<comment type="subcellular location">
    <subcellularLocation>
        <location evidence="2">Chromosome</location>
    </subcellularLocation>
    <subcellularLocation>
        <location evidence="1">Nucleus</location>
    </subcellularLocation>
</comment>
<accession>A0AAJ6QVT9</accession>
<dbReference type="InterPro" id="IPR046341">
    <property type="entry name" value="SET_dom_sf"/>
</dbReference>
<feature type="compositionally biased region" description="Low complexity" evidence="16">
    <location>
        <begin position="260"/>
        <end position="275"/>
    </location>
</feature>
<protein>
    <recommendedName>
        <fullName evidence="15">Histone-lysine N-methyltransferase Suv4-20</fullName>
        <ecNumber evidence="3">2.1.1.362</ecNumber>
    </recommendedName>
</protein>
<keyword evidence="11" id="KW-0804">Transcription</keyword>
<keyword evidence="4" id="KW-0158">Chromosome</keyword>
<dbReference type="EC" id="2.1.1.362" evidence="3"/>
<evidence type="ECO:0000256" key="10">
    <source>
        <dbReference type="ARBA" id="ARBA00023015"/>
    </source>
</evidence>
<feature type="region of interest" description="Disordered" evidence="16">
    <location>
        <begin position="584"/>
        <end position="603"/>
    </location>
</feature>
<feature type="compositionally biased region" description="Basic and acidic residues" evidence="16">
    <location>
        <begin position="276"/>
        <end position="290"/>
    </location>
</feature>
<evidence type="ECO:0000256" key="16">
    <source>
        <dbReference type="SAM" id="MobiDB-lite"/>
    </source>
</evidence>
<keyword evidence="6" id="KW-0489">Methyltransferase</keyword>
<dbReference type="Proteomes" id="UP000694867">
    <property type="component" value="Unplaced"/>
</dbReference>
<dbReference type="FunFam" id="1.10.10.1700:FF:000001">
    <property type="entry name" value="Histone-lysine N-methyltransferase"/>
    <property type="match status" value="1"/>
</dbReference>
<evidence type="ECO:0000256" key="2">
    <source>
        <dbReference type="ARBA" id="ARBA00004286"/>
    </source>
</evidence>
<evidence type="ECO:0000256" key="3">
    <source>
        <dbReference type="ARBA" id="ARBA00012188"/>
    </source>
</evidence>
<dbReference type="PANTHER" id="PTHR12977:SF4">
    <property type="entry name" value="HISTONE-LYSINE N-METHYLTRANSFERASE KMT5B"/>
    <property type="match status" value="1"/>
</dbReference>
<dbReference type="GO" id="GO:0032259">
    <property type="term" value="P:methylation"/>
    <property type="evidence" value="ECO:0007669"/>
    <property type="project" value="UniProtKB-KW"/>
</dbReference>
<dbReference type="GeneID" id="100902942"/>
<evidence type="ECO:0000256" key="15">
    <source>
        <dbReference type="ARBA" id="ARBA00071597"/>
    </source>
</evidence>
<dbReference type="InterPro" id="IPR044426">
    <property type="entry name" value="Suv4-20_SET"/>
</dbReference>
<evidence type="ECO:0000256" key="12">
    <source>
        <dbReference type="ARBA" id="ARBA00023242"/>
    </source>
</evidence>
<evidence type="ECO:0000313" key="19">
    <source>
        <dbReference type="RefSeq" id="XP_003745640.1"/>
    </source>
</evidence>
<keyword evidence="5" id="KW-0678">Repressor</keyword>
<dbReference type="InterPro" id="IPR041938">
    <property type="entry name" value="Hist-Lys_N-MTase_N"/>
</dbReference>
<dbReference type="GO" id="GO:0140941">
    <property type="term" value="F:histone H4K20me methyltransferase activity"/>
    <property type="evidence" value="ECO:0007669"/>
    <property type="project" value="UniProtKB-EC"/>
</dbReference>
<dbReference type="FunFam" id="2.170.270.10:FF:000006">
    <property type="entry name" value="Histone-lysine N-methyltransferase"/>
    <property type="match status" value="1"/>
</dbReference>
<evidence type="ECO:0000256" key="4">
    <source>
        <dbReference type="ARBA" id="ARBA00022454"/>
    </source>
</evidence>
<keyword evidence="12" id="KW-0539">Nucleus</keyword>
<comment type="catalytic activity">
    <reaction evidence="14">
        <text>N(6),N(6)-dimethyl-L-lysyl(20)-[histone H4] + S-adenosyl-L-methionine = N(6),N(6),N(6)-trimethyl-L-lysyl(20)-[histone H4] + S-adenosyl-L-homocysteine + H(+)</text>
        <dbReference type="Rhea" id="RHEA:61992"/>
        <dbReference type="Rhea" id="RHEA-COMP:15556"/>
        <dbReference type="Rhea" id="RHEA-COMP:15998"/>
        <dbReference type="ChEBI" id="CHEBI:15378"/>
        <dbReference type="ChEBI" id="CHEBI:57856"/>
        <dbReference type="ChEBI" id="CHEBI:59789"/>
        <dbReference type="ChEBI" id="CHEBI:61961"/>
        <dbReference type="ChEBI" id="CHEBI:61976"/>
    </reaction>
</comment>
<keyword evidence="10" id="KW-0805">Transcription regulation</keyword>
<dbReference type="InterPro" id="IPR025790">
    <property type="entry name" value="Suv4-20_animal"/>
</dbReference>
<feature type="compositionally biased region" description="Low complexity" evidence="16">
    <location>
        <begin position="544"/>
        <end position="558"/>
    </location>
</feature>
<evidence type="ECO:0000256" key="8">
    <source>
        <dbReference type="ARBA" id="ARBA00022691"/>
    </source>
</evidence>
<feature type="compositionally biased region" description="Basic residues" evidence="16">
    <location>
        <begin position="522"/>
        <end position="533"/>
    </location>
</feature>
<feature type="compositionally biased region" description="Polar residues" evidence="16">
    <location>
        <begin position="499"/>
        <end position="510"/>
    </location>
</feature>
<feature type="compositionally biased region" description="Low complexity" evidence="16">
    <location>
        <begin position="405"/>
        <end position="416"/>
    </location>
</feature>
<name>A0AAJ6QVT9_9ACAR</name>
<dbReference type="CDD" id="cd19186">
    <property type="entry name" value="SET_Suv4-20"/>
    <property type="match status" value="1"/>
</dbReference>
<dbReference type="PANTHER" id="PTHR12977">
    <property type="entry name" value="SUPPRESSOR OF VARIEGATION 4-20-RELATED"/>
    <property type="match status" value="1"/>
</dbReference>
<dbReference type="InterPro" id="IPR001214">
    <property type="entry name" value="SET_dom"/>
</dbReference>
<keyword evidence="9" id="KW-0156">Chromatin regulator</keyword>
<dbReference type="InterPro" id="IPR039977">
    <property type="entry name" value="Suv4-20/Set9"/>
</dbReference>
<evidence type="ECO:0000256" key="9">
    <source>
        <dbReference type="ARBA" id="ARBA00022853"/>
    </source>
</evidence>
<evidence type="ECO:0000256" key="5">
    <source>
        <dbReference type="ARBA" id="ARBA00022491"/>
    </source>
</evidence>
<organism evidence="18 19">
    <name type="scientific">Galendromus occidentalis</name>
    <name type="common">western predatory mite</name>
    <dbReference type="NCBI Taxonomy" id="34638"/>
    <lineage>
        <taxon>Eukaryota</taxon>
        <taxon>Metazoa</taxon>
        <taxon>Ecdysozoa</taxon>
        <taxon>Arthropoda</taxon>
        <taxon>Chelicerata</taxon>
        <taxon>Arachnida</taxon>
        <taxon>Acari</taxon>
        <taxon>Parasitiformes</taxon>
        <taxon>Mesostigmata</taxon>
        <taxon>Gamasina</taxon>
        <taxon>Phytoseioidea</taxon>
        <taxon>Phytoseiidae</taxon>
        <taxon>Typhlodrominae</taxon>
        <taxon>Galendromus</taxon>
    </lineage>
</organism>
<dbReference type="Gene3D" id="2.170.270.10">
    <property type="entry name" value="SET domain"/>
    <property type="match status" value="1"/>
</dbReference>
<proteinExistence type="predicted"/>
<dbReference type="PROSITE" id="PS51570">
    <property type="entry name" value="SAM_MT43_SUVAR420_2"/>
    <property type="match status" value="1"/>
</dbReference>
<dbReference type="RefSeq" id="XP_003745640.1">
    <property type="nucleotide sequence ID" value="XM_003745592.1"/>
</dbReference>
<dbReference type="KEGG" id="goe:100902942"/>
<keyword evidence="7" id="KW-0808">Transferase</keyword>
<keyword evidence="18" id="KW-1185">Reference proteome</keyword>
<dbReference type="PROSITE" id="PS50280">
    <property type="entry name" value="SET"/>
    <property type="match status" value="1"/>
</dbReference>
<evidence type="ECO:0000313" key="18">
    <source>
        <dbReference type="Proteomes" id="UP000694867"/>
    </source>
</evidence>
<feature type="domain" description="SET" evidence="17">
    <location>
        <begin position="114"/>
        <end position="230"/>
    </location>
</feature>
<feature type="compositionally biased region" description="Low complexity" evidence="16">
    <location>
        <begin position="304"/>
        <end position="315"/>
    </location>
</feature>
<evidence type="ECO:0000259" key="17">
    <source>
        <dbReference type="PROSITE" id="PS50280"/>
    </source>
</evidence>
<feature type="compositionally biased region" description="Basic and acidic residues" evidence="16">
    <location>
        <begin position="382"/>
        <end position="404"/>
    </location>
</feature>
<feature type="region of interest" description="Disordered" evidence="16">
    <location>
        <begin position="260"/>
        <end position="315"/>
    </location>
</feature>
<dbReference type="GO" id="GO:0005694">
    <property type="term" value="C:chromosome"/>
    <property type="evidence" value="ECO:0007669"/>
    <property type="project" value="UniProtKB-SubCell"/>
</dbReference>
<feature type="compositionally biased region" description="Basic residues" evidence="16">
    <location>
        <begin position="417"/>
        <end position="429"/>
    </location>
</feature>
<feature type="region of interest" description="Disordered" evidence="16">
    <location>
        <begin position="336"/>
        <end position="558"/>
    </location>
</feature>
<dbReference type="AlphaFoldDB" id="A0AAJ6QVT9"/>
<keyword evidence="8" id="KW-0949">S-adenosyl-L-methionine</keyword>
<dbReference type="Pfam" id="PF00856">
    <property type="entry name" value="SET"/>
    <property type="match status" value="1"/>
</dbReference>
<reference evidence="19" key="1">
    <citation type="submission" date="2025-08" db="UniProtKB">
        <authorList>
            <consortium name="RefSeq"/>
        </authorList>
    </citation>
    <scope>IDENTIFICATION</scope>
</reference>
<gene>
    <name evidence="19" type="primary">LOC100902942</name>
</gene>
<evidence type="ECO:0000256" key="7">
    <source>
        <dbReference type="ARBA" id="ARBA00022679"/>
    </source>
</evidence>
<comment type="catalytic activity">
    <reaction evidence="13">
        <text>N(6)-methyl-L-lysyl(20)-[histone H4] + S-adenosyl-L-methionine = N(6),N(6)-dimethyl-L-lysyl(20)-[histone H4] + S-adenosyl-L-homocysteine + H(+)</text>
        <dbReference type="Rhea" id="RHEA:60348"/>
        <dbReference type="Rhea" id="RHEA-COMP:15555"/>
        <dbReference type="Rhea" id="RHEA-COMP:15556"/>
        <dbReference type="ChEBI" id="CHEBI:15378"/>
        <dbReference type="ChEBI" id="CHEBI:57856"/>
        <dbReference type="ChEBI" id="CHEBI:59789"/>
        <dbReference type="ChEBI" id="CHEBI:61929"/>
        <dbReference type="ChEBI" id="CHEBI:61976"/>
        <dbReference type="EC" id="2.1.1.362"/>
    </reaction>
</comment>
<evidence type="ECO:0000256" key="6">
    <source>
        <dbReference type="ARBA" id="ARBA00022603"/>
    </source>
</evidence>
<dbReference type="GO" id="GO:0005634">
    <property type="term" value="C:nucleus"/>
    <property type="evidence" value="ECO:0007669"/>
    <property type="project" value="UniProtKB-SubCell"/>
</dbReference>
<evidence type="ECO:0000256" key="13">
    <source>
        <dbReference type="ARBA" id="ARBA00051837"/>
    </source>
</evidence>
<evidence type="ECO:0000256" key="1">
    <source>
        <dbReference type="ARBA" id="ARBA00004123"/>
    </source>
</evidence>
<dbReference type="SMART" id="SM00317">
    <property type="entry name" value="SET"/>
    <property type="match status" value="1"/>
</dbReference>
<evidence type="ECO:0000256" key="11">
    <source>
        <dbReference type="ARBA" id="ARBA00023163"/>
    </source>
</evidence>
<sequence>MGGVAGPANNRMLLSMTARELAENDDQATSLVIDPWLGFQTHKMNLRFRPPRANVRNAQLRRIVEGFRVDFDYEAAFEKLCAGNWIPPACLTKSRKDAFKEHVYRYLRLFAKESGFEILPCDRYSTEGHMGARLCATRDWRKNDTIRNLVGCIAELSPIEERQILVAGRNDFSVMYSTRKNCAQLWLGPAAFINHDCRANCRFVSTGRGSACVKALRDIGIGEEITCFYGEDFFGDSNCFCECHTCERRGSGAFRVDASDAQSDVGDSSSSQSEVDGARKYSFRETDNRLRRILNGGPEAGVDPTTSPNGTATTTAMTPAAISSSAVATTTTQVAAATTTAANSRWSERRNSQTSNGSQESKRPRRYKRRSTVEDMMPEDTISPKESDQRVKDALMLKNERLRIPNDPVPVDNKPPTIHKTRSSTRHQPPKNTPRNNENRRRGKLNLNVPATNSSLSSSARTSEDDDRSVDGSFSRRRSTRRSCGGDSRITNRDRDTAVQVNKVSSQSDAVGNRAQRVDLAHHRHHHHHHNHHRHDEYDGSQLSSEPASPASVAEVPVTAARHSPLKLTIRMDADKLYQVFPSPAKKPRVDNKPLEGNSWSSPLTRARRSSDIFHLGQTKRIRLIVGKDSINIDLAKRTRSVETTGKR</sequence>